<dbReference type="PROSITE" id="PS51635">
    <property type="entry name" value="PNPLA"/>
    <property type="match status" value="1"/>
</dbReference>
<dbReference type="Proteomes" id="UP000606463">
    <property type="component" value="Unassembled WGS sequence"/>
</dbReference>
<dbReference type="EMBL" id="DQVE01000019">
    <property type="protein sequence ID" value="HIP98125.1"/>
    <property type="molecule type" value="Genomic_DNA"/>
</dbReference>
<keyword evidence="1" id="KW-0378">Hydrolase</keyword>
<organism evidence="6 7">
    <name type="scientific">Aquifex aeolicus</name>
    <dbReference type="NCBI Taxonomy" id="63363"/>
    <lineage>
        <taxon>Bacteria</taxon>
        <taxon>Pseudomonadati</taxon>
        <taxon>Aquificota</taxon>
        <taxon>Aquificia</taxon>
        <taxon>Aquificales</taxon>
        <taxon>Aquificaceae</taxon>
        <taxon>Aquifex</taxon>
    </lineage>
</organism>
<evidence type="ECO:0000256" key="2">
    <source>
        <dbReference type="ARBA" id="ARBA00022963"/>
    </source>
</evidence>
<dbReference type="PANTHER" id="PTHR14226">
    <property type="entry name" value="NEUROPATHY TARGET ESTERASE/SWISS CHEESE D.MELANOGASTER"/>
    <property type="match status" value="1"/>
</dbReference>
<proteinExistence type="predicted"/>
<evidence type="ECO:0000313" key="6">
    <source>
        <dbReference type="EMBL" id="HIP98125.1"/>
    </source>
</evidence>
<keyword evidence="3" id="KW-0443">Lipid metabolism</keyword>
<feature type="short sequence motif" description="GXSXG" evidence="4">
    <location>
        <begin position="36"/>
        <end position="40"/>
    </location>
</feature>
<evidence type="ECO:0000259" key="5">
    <source>
        <dbReference type="PROSITE" id="PS51635"/>
    </source>
</evidence>
<dbReference type="InterPro" id="IPR002641">
    <property type="entry name" value="PNPLA_dom"/>
</dbReference>
<feature type="domain" description="PNPLA" evidence="5">
    <location>
        <begin position="5"/>
        <end position="127"/>
    </location>
</feature>
<evidence type="ECO:0000313" key="7">
    <source>
        <dbReference type="Proteomes" id="UP000606463"/>
    </source>
</evidence>
<dbReference type="Pfam" id="PF01734">
    <property type="entry name" value="Patatin"/>
    <property type="match status" value="1"/>
</dbReference>
<dbReference type="InterPro" id="IPR016035">
    <property type="entry name" value="Acyl_Trfase/lysoPLipase"/>
</dbReference>
<reference evidence="6" key="1">
    <citation type="journal article" date="2020" name="ISME J.">
        <title>Gammaproteobacteria mediating utilization of methyl-, sulfur- and petroleum organic compounds in deep ocean hydrothermal plumes.</title>
        <authorList>
            <person name="Zhou Z."/>
            <person name="Liu Y."/>
            <person name="Pan J."/>
            <person name="Cron B.R."/>
            <person name="Toner B.M."/>
            <person name="Anantharaman K."/>
            <person name="Breier J.A."/>
            <person name="Dick G.J."/>
            <person name="Li M."/>
        </authorList>
    </citation>
    <scope>NUCLEOTIDE SEQUENCE</scope>
    <source>
        <strain evidence="6">SZUA-1501</strain>
    </source>
</reference>
<dbReference type="InterPro" id="IPR050301">
    <property type="entry name" value="NTE"/>
</dbReference>
<evidence type="ECO:0000256" key="3">
    <source>
        <dbReference type="ARBA" id="ARBA00023098"/>
    </source>
</evidence>
<name>A0A9D1CEQ5_AQUAO</name>
<dbReference type="GO" id="GO:0016042">
    <property type="term" value="P:lipid catabolic process"/>
    <property type="evidence" value="ECO:0007669"/>
    <property type="project" value="UniProtKB-KW"/>
</dbReference>
<protein>
    <recommendedName>
        <fullName evidence="5">PNPLA domain-containing protein</fullName>
    </recommendedName>
</protein>
<sequence>MEICLVLSGGAARGLAHIGVLKALLKGGIKIRAISGSSAGAIVGAFASAGYTPDKMVEIAQSVSPFKVFKPSFPPKVSLLSGKPVEEFFRSFLPKSFEELEIPLWVSATDLKTGEGVLINGGDLPKA</sequence>
<dbReference type="PANTHER" id="PTHR14226:SF29">
    <property type="entry name" value="NEUROPATHY TARGET ESTERASE SWS"/>
    <property type="match status" value="1"/>
</dbReference>
<evidence type="ECO:0000256" key="1">
    <source>
        <dbReference type="ARBA" id="ARBA00022801"/>
    </source>
</evidence>
<dbReference type="GO" id="GO:0016787">
    <property type="term" value="F:hydrolase activity"/>
    <property type="evidence" value="ECO:0007669"/>
    <property type="project" value="UniProtKB-KW"/>
</dbReference>
<feature type="non-terminal residue" evidence="6">
    <location>
        <position position="127"/>
    </location>
</feature>
<evidence type="ECO:0000256" key="4">
    <source>
        <dbReference type="PROSITE-ProRule" id="PRU01161"/>
    </source>
</evidence>
<comment type="caution">
    <text evidence="4">Lacks conserved residue(s) required for the propagation of feature annotation.</text>
</comment>
<keyword evidence="2" id="KW-0442">Lipid degradation</keyword>
<dbReference type="AlphaFoldDB" id="A0A9D1CEQ5"/>
<gene>
    <name evidence="6" type="ORF">EYH37_01995</name>
</gene>
<comment type="caution">
    <text evidence="6">The sequence shown here is derived from an EMBL/GenBank/DDBJ whole genome shotgun (WGS) entry which is preliminary data.</text>
</comment>
<accession>A0A9D1CEQ5</accession>
<dbReference type="Gene3D" id="3.40.1090.10">
    <property type="entry name" value="Cytosolic phospholipase A2 catalytic domain"/>
    <property type="match status" value="1"/>
</dbReference>
<dbReference type="SUPFAM" id="SSF52151">
    <property type="entry name" value="FabD/lysophospholipase-like"/>
    <property type="match status" value="1"/>
</dbReference>